<dbReference type="Gene3D" id="3.40.50.150">
    <property type="entry name" value="Vaccinia Virus protein VP39"/>
    <property type="match status" value="1"/>
</dbReference>
<dbReference type="EMBL" id="GGEC01019439">
    <property type="protein sequence ID" value="MBW99922.1"/>
    <property type="molecule type" value="Transcribed_RNA"/>
</dbReference>
<dbReference type="InterPro" id="IPR052356">
    <property type="entry name" value="Thiol_S-MT"/>
</dbReference>
<organism evidence="2">
    <name type="scientific">Rhizophora mucronata</name>
    <name type="common">Asiatic mangrove</name>
    <dbReference type="NCBI Taxonomy" id="61149"/>
    <lineage>
        <taxon>Eukaryota</taxon>
        <taxon>Viridiplantae</taxon>
        <taxon>Streptophyta</taxon>
        <taxon>Embryophyta</taxon>
        <taxon>Tracheophyta</taxon>
        <taxon>Spermatophyta</taxon>
        <taxon>Magnoliopsida</taxon>
        <taxon>eudicotyledons</taxon>
        <taxon>Gunneridae</taxon>
        <taxon>Pentapetalae</taxon>
        <taxon>rosids</taxon>
        <taxon>fabids</taxon>
        <taxon>Malpighiales</taxon>
        <taxon>Rhizophoraceae</taxon>
        <taxon>Rhizophora</taxon>
    </lineage>
</organism>
<dbReference type="PANTHER" id="PTHR45036:SF1">
    <property type="entry name" value="METHYLTRANSFERASE LIKE 7A"/>
    <property type="match status" value="1"/>
</dbReference>
<name>A0A2P2K2K0_RHIMU</name>
<feature type="domain" description="Methyltransferase" evidence="1">
    <location>
        <begin position="150"/>
        <end position="205"/>
    </location>
</feature>
<dbReference type="GO" id="GO:0008168">
    <property type="term" value="F:methyltransferase activity"/>
    <property type="evidence" value="ECO:0007669"/>
    <property type="project" value="UniProtKB-KW"/>
</dbReference>
<proteinExistence type="predicted"/>
<dbReference type="GO" id="GO:0032259">
    <property type="term" value="P:methylation"/>
    <property type="evidence" value="ECO:0007669"/>
    <property type="project" value="UniProtKB-KW"/>
</dbReference>
<dbReference type="SUPFAM" id="SSF53335">
    <property type="entry name" value="S-adenosyl-L-methionine-dependent methyltransferases"/>
    <property type="match status" value="1"/>
</dbReference>
<accession>A0A2P2K2K0</accession>
<evidence type="ECO:0000313" key="2">
    <source>
        <dbReference type="EMBL" id="MBW99922.1"/>
    </source>
</evidence>
<keyword evidence="2" id="KW-0489">Methyltransferase</keyword>
<dbReference type="InterPro" id="IPR041698">
    <property type="entry name" value="Methyltransf_25"/>
</dbReference>
<evidence type="ECO:0000259" key="1">
    <source>
        <dbReference type="Pfam" id="PF13649"/>
    </source>
</evidence>
<dbReference type="PANTHER" id="PTHR45036">
    <property type="entry name" value="METHYLTRANSFERASE LIKE 7B"/>
    <property type="match status" value="1"/>
</dbReference>
<reference evidence="2" key="1">
    <citation type="submission" date="2018-02" db="EMBL/GenBank/DDBJ databases">
        <title>Rhizophora mucronata_Transcriptome.</title>
        <authorList>
            <person name="Meera S.P."/>
            <person name="Sreeshan A."/>
            <person name="Augustine A."/>
        </authorList>
    </citation>
    <scope>NUCLEOTIDE SEQUENCE</scope>
    <source>
        <tissue evidence="2">Leaf</tissue>
    </source>
</reference>
<sequence>MILQSSSVPSWLPYGGFNAYYSLQKTTNTIIVTTFNSLHGKEFNALDCSSREPEKTNAAPLRARRYCLCWRRHFLKAAVATALLPVPPSKASDSESDYMATLNSVRPPSPDWYEEWYAFVENSTMQLYETEIAVYKSQLFTNLRGKAKKILEIGIGTGPNLRYYASDTDVEVYGVDPNRKMEKYAREAAVAAGLPQRNFKFICAVCKLLS</sequence>
<dbReference type="CDD" id="cd02440">
    <property type="entry name" value="AdoMet_MTases"/>
    <property type="match status" value="1"/>
</dbReference>
<keyword evidence="2" id="KW-0808">Transferase</keyword>
<dbReference type="InterPro" id="IPR029063">
    <property type="entry name" value="SAM-dependent_MTases_sf"/>
</dbReference>
<protein>
    <submittedName>
        <fullName evidence="2">Methyltransferase-like protein 7A isoform X1</fullName>
    </submittedName>
</protein>
<dbReference type="Pfam" id="PF13649">
    <property type="entry name" value="Methyltransf_25"/>
    <property type="match status" value="1"/>
</dbReference>
<dbReference type="AlphaFoldDB" id="A0A2P2K2K0"/>